<sequence>MTCILLDTASDISLNKSAQCSSFPITRVCSTGVVLLTNHSISTWKNAIIIREDIITPSIAMRGNRVGKNKISGIEIT</sequence>
<gene>
    <name evidence="1" type="ORF">SDC9_208242</name>
</gene>
<name>A0A645JJJ9_9ZZZZ</name>
<comment type="caution">
    <text evidence="1">The sequence shown here is derived from an EMBL/GenBank/DDBJ whole genome shotgun (WGS) entry which is preliminary data.</text>
</comment>
<dbReference type="EMBL" id="VSSQ01135881">
    <property type="protein sequence ID" value="MPN60514.1"/>
    <property type="molecule type" value="Genomic_DNA"/>
</dbReference>
<reference evidence="1" key="1">
    <citation type="submission" date="2019-08" db="EMBL/GenBank/DDBJ databases">
        <authorList>
            <person name="Kucharzyk K."/>
            <person name="Murdoch R.W."/>
            <person name="Higgins S."/>
            <person name="Loffler F."/>
        </authorList>
    </citation>
    <scope>NUCLEOTIDE SEQUENCE</scope>
</reference>
<proteinExistence type="predicted"/>
<protein>
    <submittedName>
        <fullName evidence="1">Uncharacterized protein</fullName>
    </submittedName>
</protein>
<evidence type="ECO:0000313" key="1">
    <source>
        <dbReference type="EMBL" id="MPN60514.1"/>
    </source>
</evidence>
<dbReference type="AlphaFoldDB" id="A0A645JJJ9"/>
<accession>A0A645JJJ9</accession>
<organism evidence="1">
    <name type="scientific">bioreactor metagenome</name>
    <dbReference type="NCBI Taxonomy" id="1076179"/>
    <lineage>
        <taxon>unclassified sequences</taxon>
        <taxon>metagenomes</taxon>
        <taxon>ecological metagenomes</taxon>
    </lineage>
</organism>